<dbReference type="InterPro" id="IPR014026">
    <property type="entry name" value="UDP-Glc/GDP-Man_DH_dimer"/>
</dbReference>
<dbReference type="PANTHER" id="PTHR43750:SF3">
    <property type="entry name" value="UDP-GLUCOSE 6-DEHYDROGENASE TUAD"/>
    <property type="match status" value="1"/>
</dbReference>
<dbReference type="InterPro" id="IPR017476">
    <property type="entry name" value="UDP-Glc/GDP-Man"/>
</dbReference>
<dbReference type="InterPro" id="IPR008927">
    <property type="entry name" value="6-PGluconate_DH-like_C_sf"/>
</dbReference>
<dbReference type="InterPro" id="IPR001732">
    <property type="entry name" value="UDP-Glc/GDP-Man_DH_N"/>
</dbReference>
<dbReference type="PANTHER" id="PTHR43750">
    <property type="entry name" value="UDP-GLUCOSE 6-DEHYDROGENASE TUAD"/>
    <property type="match status" value="1"/>
</dbReference>
<comment type="pathway">
    <text evidence="1">Nucleotide-sugar biosynthesis; UDP-alpha-D-glucuronate biosynthesis; UDP-alpha-D-glucuronate from UDP-alpha-D-glucose: step 1/1.</text>
</comment>
<reference evidence="9 10" key="1">
    <citation type="journal article" date="2014" name="Int. J. Syst. Evol. Microbiol.">
        <title>Listeria floridensis sp. nov., Listeria aquatica sp. nov., Listeria cornellensis sp. nov., Listeria riparia sp. nov. and Listeria grandensis sp. nov., from agricultural and natural environments.</title>
        <authorList>
            <person name="den Bakker H.C."/>
            <person name="Warchocki S."/>
            <person name="Wright E.M."/>
            <person name="Allred A.F."/>
            <person name="Ahlstrom C."/>
            <person name="Manuel C.S."/>
            <person name="Stasiewicz M.J."/>
            <person name="Burrell A."/>
            <person name="Roof S."/>
            <person name="Strawn L."/>
            <person name="Fortes E.D."/>
            <person name="Nightingale K.K."/>
            <person name="Kephart D."/>
            <person name="Wiedmann M."/>
        </authorList>
    </citation>
    <scope>NUCLEOTIDE SEQUENCE [LARGE SCALE GENOMIC DNA]</scope>
    <source>
        <strain evidence="9 10">FSL S10-1187</strain>
    </source>
</reference>
<evidence type="ECO:0000256" key="1">
    <source>
        <dbReference type="ARBA" id="ARBA00004701"/>
    </source>
</evidence>
<dbReference type="SMART" id="SM00984">
    <property type="entry name" value="UDPG_MGDP_dh_C"/>
    <property type="match status" value="1"/>
</dbReference>
<evidence type="ECO:0000256" key="5">
    <source>
        <dbReference type="ARBA" id="ARBA00023027"/>
    </source>
</evidence>
<dbReference type="Gene3D" id="1.20.5.100">
    <property type="entry name" value="Cytochrome c1, transmembrane anchor, C-terminal"/>
    <property type="match status" value="1"/>
</dbReference>
<evidence type="ECO:0000313" key="10">
    <source>
        <dbReference type="Proteomes" id="UP000019249"/>
    </source>
</evidence>
<protein>
    <recommendedName>
        <fullName evidence="3 7">UDP-glucose 6-dehydrogenase</fullName>
        <ecNumber evidence="3 7">1.1.1.22</ecNumber>
    </recommendedName>
</protein>
<dbReference type="EMBL" id="AODF01000020">
    <property type="protein sequence ID" value="EUJ30972.1"/>
    <property type="molecule type" value="Genomic_DNA"/>
</dbReference>
<dbReference type="InterPro" id="IPR028357">
    <property type="entry name" value="UDPglc_DH_bac"/>
</dbReference>
<evidence type="ECO:0000256" key="4">
    <source>
        <dbReference type="ARBA" id="ARBA00023002"/>
    </source>
</evidence>
<name>A0ABP3AZI0_9LIST</name>
<dbReference type="Pfam" id="PF00984">
    <property type="entry name" value="UDPG_MGDP_dh"/>
    <property type="match status" value="1"/>
</dbReference>
<evidence type="ECO:0000259" key="8">
    <source>
        <dbReference type="SMART" id="SM00984"/>
    </source>
</evidence>
<evidence type="ECO:0000256" key="6">
    <source>
        <dbReference type="ARBA" id="ARBA00047473"/>
    </source>
</evidence>
<dbReference type="EC" id="1.1.1.22" evidence="3 7"/>
<keyword evidence="5 7" id="KW-0520">NAD</keyword>
<dbReference type="Pfam" id="PF03720">
    <property type="entry name" value="UDPG_MGDP_dh_C"/>
    <property type="match status" value="1"/>
</dbReference>
<dbReference type="Pfam" id="PF03721">
    <property type="entry name" value="UDPG_MGDP_dh_N"/>
    <property type="match status" value="1"/>
</dbReference>
<dbReference type="PIRSF" id="PIRSF000124">
    <property type="entry name" value="UDPglc_GDPman_dh"/>
    <property type="match status" value="1"/>
</dbReference>
<comment type="catalytic activity">
    <reaction evidence="6 7">
        <text>UDP-alpha-D-glucose + 2 NAD(+) + H2O = UDP-alpha-D-glucuronate + 2 NADH + 3 H(+)</text>
        <dbReference type="Rhea" id="RHEA:23596"/>
        <dbReference type="ChEBI" id="CHEBI:15377"/>
        <dbReference type="ChEBI" id="CHEBI:15378"/>
        <dbReference type="ChEBI" id="CHEBI:57540"/>
        <dbReference type="ChEBI" id="CHEBI:57945"/>
        <dbReference type="ChEBI" id="CHEBI:58052"/>
        <dbReference type="ChEBI" id="CHEBI:58885"/>
        <dbReference type="EC" id="1.1.1.22"/>
    </reaction>
</comment>
<comment type="caution">
    <text evidence="9">The sequence shown here is derived from an EMBL/GenBank/DDBJ whole genome shotgun (WGS) entry which is preliminary data.</text>
</comment>
<dbReference type="NCBIfam" id="TIGR03026">
    <property type="entry name" value="NDP-sugDHase"/>
    <property type="match status" value="1"/>
</dbReference>
<dbReference type="PIRSF" id="PIRSF500134">
    <property type="entry name" value="UDPglc_DH_bac"/>
    <property type="match status" value="1"/>
</dbReference>
<evidence type="ECO:0000256" key="2">
    <source>
        <dbReference type="ARBA" id="ARBA00006601"/>
    </source>
</evidence>
<dbReference type="InterPro" id="IPR014027">
    <property type="entry name" value="UDP-Glc/GDP-Man_DH_C"/>
</dbReference>
<dbReference type="InterPro" id="IPR036291">
    <property type="entry name" value="NAD(P)-bd_dom_sf"/>
</dbReference>
<evidence type="ECO:0000313" key="9">
    <source>
        <dbReference type="EMBL" id="EUJ30972.1"/>
    </source>
</evidence>
<dbReference type="InterPro" id="IPR036220">
    <property type="entry name" value="UDP-Glc/GDP-Man_DH_C_sf"/>
</dbReference>
<dbReference type="Proteomes" id="UP000019249">
    <property type="component" value="Unassembled WGS sequence"/>
</dbReference>
<dbReference type="SUPFAM" id="SSF48179">
    <property type="entry name" value="6-phosphogluconate dehydrogenase C-terminal domain-like"/>
    <property type="match status" value="1"/>
</dbReference>
<keyword evidence="4 7" id="KW-0560">Oxidoreductase</keyword>
<evidence type="ECO:0000256" key="7">
    <source>
        <dbReference type="PIRNR" id="PIRNR000124"/>
    </source>
</evidence>
<dbReference type="SUPFAM" id="SSF52413">
    <property type="entry name" value="UDP-glucose/GDP-mannose dehydrogenase C-terminal domain"/>
    <property type="match status" value="1"/>
</dbReference>
<dbReference type="Gene3D" id="3.40.50.720">
    <property type="entry name" value="NAD(P)-binding Rossmann-like Domain"/>
    <property type="match status" value="2"/>
</dbReference>
<dbReference type="RefSeq" id="WP_036097514.1">
    <property type="nucleotide sequence ID" value="NZ_AODF01000020.1"/>
</dbReference>
<accession>A0ABP3AZI0</accession>
<proteinExistence type="inferred from homology"/>
<gene>
    <name evidence="9" type="ORF">MFLO_09762</name>
</gene>
<sequence>MNIVVIGTGYVGLVTGVGLSDIGHSVICVDLDESKIEKLNAGVSPIYEPGIEDLIHKNVSAGRLSFTSSFKEAMKDSDIVYLAVGTPEGPDGRAEMKYIESAAEMIATEMTRPTILVVKSTVPVGTNRKLQNQMAEIAPYPVSVVSNPEFLREGSAVHDIFHGDRIVLGSDDIGALETLKAVNEGFDIPILATNLESAELIKYASNAFLATKISFINEIANICESTGGDIRQVSKGMGMDHRIGSPFLNAGIGYGGSCFPKDTSALNEIAMDAGVDFKLLREVIETNKNQRLKLVKELKMRYASLEGKKIAVLGVAFKPNTDDIRDAPAITIIRELLDSGAYVTAYDPIAYENAKKVFGEEVYFAKTVKQALQDAEAVLIVTEWDEVKEVSPKEMLELMKTPIVIDGRQCFDMHEMKEHGLDYYSVGVGEIDAKEVVGN</sequence>
<keyword evidence="10" id="KW-1185">Reference proteome</keyword>
<evidence type="ECO:0000256" key="3">
    <source>
        <dbReference type="ARBA" id="ARBA00012954"/>
    </source>
</evidence>
<comment type="similarity">
    <text evidence="2 7">Belongs to the UDP-glucose/GDP-mannose dehydrogenase family.</text>
</comment>
<dbReference type="SUPFAM" id="SSF51735">
    <property type="entry name" value="NAD(P)-binding Rossmann-fold domains"/>
    <property type="match status" value="1"/>
</dbReference>
<feature type="domain" description="UDP-glucose/GDP-mannose dehydrogenase C-terminal" evidence="8">
    <location>
        <begin position="311"/>
        <end position="413"/>
    </location>
</feature>
<organism evidence="9 10">
    <name type="scientific">Listeria floridensis FSL S10-1187</name>
    <dbReference type="NCBI Taxonomy" id="1265817"/>
    <lineage>
        <taxon>Bacteria</taxon>
        <taxon>Bacillati</taxon>
        <taxon>Bacillota</taxon>
        <taxon>Bacilli</taxon>
        <taxon>Bacillales</taxon>
        <taxon>Listeriaceae</taxon>
        <taxon>Listeria</taxon>
    </lineage>
</organism>